<keyword evidence="3" id="KW-1185">Reference proteome</keyword>
<dbReference type="Gene3D" id="1.25.40.10">
    <property type="entry name" value="Tetratricopeptide repeat domain"/>
    <property type="match status" value="2"/>
</dbReference>
<proteinExistence type="predicted"/>
<dbReference type="InterPro" id="IPR027417">
    <property type="entry name" value="P-loop_NTPase"/>
</dbReference>
<dbReference type="SUPFAM" id="SSF52540">
    <property type="entry name" value="P-loop containing nucleoside triphosphate hydrolases"/>
    <property type="match status" value="1"/>
</dbReference>
<dbReference type="PANTHER" id="PTHR46082:SF6">
    <property type="entry name" value="AAA+ ATPASE DOMAIN-CONTAINING PROTEIN-RELATED"/>
    <property type="match status" value="1"/>
</dbReference>
<dbReference type="PRINTS" id="PR00381">
    <property type="entry name" value="KINESINLIGHT"/>
</dbReference>
<name>A0AAN7GS16_9PEZI</name>
<dbReference type="GO" id="GO:0016787">
    <property type="term" value="F:hydrolase activity"/>
    <property type="evidence" value="ECO:0007669"/>
    <property type="project" value="UniProtKB-KW"/>
</dbReference>
<dbReference type="Pfam" id="PF13374">
    <property type="entry name" value="TPR_10"/>
    <property type="match status" value="1"/>
</dbReference>
<reference evidence="2" key="1">
    <citation type="journal article" date="2023" name="Mol. Phylogenet. Evol.">
        <title>Genome-scale phylogeny and comparative genomics of the fungal order Sordariales.</title>
        <authorList>
            <person name="Hensen N."/>
            <person name="Bonometti L."/>
            <person name="Westerberg I."/>
            <person name="Brannstrom I.O."/>
            <person name="Guillou S."/>
            <person name="Cros-Aarteil S."/>
            <person name="Calhoun S."/>
            <person name="Haridas S."/>
            <person name="Kuo A."/>
            <person name="Mondo S."/>
            <person name="Pangilinan J."/>
            <person name="Riley R."/>
            <person name="LaButti K."/>
            <person name="Andreopoulos B."/>
            <person name="Lipzen A."/>
            <person name="Chen C."/>
            <person name="Yan M."/>
            <person name="Daum C."/>
            <person name="Ng V."/>
            <person name="Clum A."/>
            <person name="Steindorff A."/>
            <person name="Ohm R.A."/>
            <person name="Martin F."/>
            <person name="Silar P."/>
            <person name="Natvig D.O."/>
            <person name="Lalanne C."/>
            <person name="Gautier V."/>
            <person name="Ament-Velasquez S.L."/>
            <person name="Kruys A."/>
            <person name="Hutchinson M.I."/>
            <person name="Powell A.J."/>
            <person name="Barry K."/>
            <person name="Miller A.N."/>
            <person name="Grigoriev I.V."/>
            <person name="Debuchy R."/>
            <person name="Gladieux P."/>
            <person name="Hiltunen Thoren M."/>
            <person name="Johannesson H."/>
        </authorList>
    </citation>
    <scope>NUCLEOTIDE SEQUENCE</scope>
    <source>
        <strain evidence="2">CBS 990.96</strain>
    </source>
</reference>
<evidence type="ECO:0000313" key="3">
    <source>
        <dbReference type="Proteomes" id="UP001301958"/>
    </source>
</evidence>
<dbReference type="InterPro" id="IPR035994">
    <property type="entry name" value="Nucleoside_phosphorylase_sf"/>
</dbReference>
<dbReference type="PANTHER" id="PTHR46082">
    <property type="entry name" value="ATP/GTP-BINDING PROTEIN-RELATED"/>
    <property type="match status" value="1"/>
</dbReference>
<dbReference type="InterPro" id="IPR011990">
    <property type="entry name" value="TPR-like_helical_dom_sf"/>
</dbReference>
<dbReference type="GO" id="GO:0043531">
    <property type="term" value="F:ADP binding"/>
    <property type="evidence" value="ECO:0007669"/>
    <property type="project" value="InterPro"/>
</dbReference>
<evidence type="ECO:0000256" key="1">
    <source>
        <dbReference type="PROSITE-ProRule" id="PRU00339"/>
    </source>
</evidence>
<dbReference type="AlphaFoldDB" id="A0AAN7GS16"/>
<dbReference type="Pfam" id="PF13424">
    <property type="entry name" value="TPR_12"/>
    <property type="match status" value="2"/>
</dbReference>
<evidence type="ECO:0000313" key="2">
    <source>
        <dbReference type="EMBL" id="KAK4223173.1"/>
    </source>
</evidence>
<dbReference type="SMART" id="SM00028">
    <property type="entry name" value="TPR"/>
    <property type="match status" value="4"/>
</dbReference>
<organism evidence="2 3">
    <name type="scientific">Podospora fimiseda</name>
    <dbReference type="NCBI Taxonomy" id="252190"/>
    <lineage>
        <taxon>Eukaryota</taxon>
        <taxon>Fungi</taxon>
        <taxon>Dikarya</taxon>
        <taxon>Ascomycota</taxon>
        <taxon>Pezizomycotina</taxon>
        <taxon>Sordariomycetes</taxon>
        <taxon>Sordariomycetidae</taxon>
        <taxon>Sordariales</taxon>
        <taxon>Podosporaceae</taxon>
        <taxon>Podospora</taxon>
    </lineage>
</organism>
<sequence>MFQNKTDLVPTYPGTIHDRLFEATYGHVKDGKSCEECGCTGQLLPRKRLQGDSPKPAIHFGLIASADTVMKSGKHRDVTARQEGVLAFEMEAAGVWDIFPCVVIKGACDYADSHKTKVWQRYAAATAAACMRAFLDNWIPSQTESGLDQKQSTGPWFYVPYPENESFIGRESILQKLQQQSMKPASKIALSGLGGIGKTQIALAHVYWLHKTSPDVSIFWVHAHNAEKFRQSFMSIAQECQIPGSFDPKADILLLLKRWLERKESGRWLMVIDNADDTHLFFGMPKESVSRDGLKDEGSLGKYIPDCAHGSIIITTRNKETASRLVKGKRPIEVEKMDQEESKQLLQEKLEDDGLDPEDLSTLSSRLEHLPLALIQAAAFIHEKSISASRYLQLLNESDQNFVDLLSNEFETVGRDSEAPRAVAETWILSFKQIRRQNMFASELLSLMSLFNRQGIPHEFLSDYAKKKQELELRGEIQLVVALGVLKAFSFIAEDKSGSFDMHRLVQLVTQKWLTRENKVCLFANQAVLTVSHIYPYGSYDNWVICSNYLPHVYAVLNIAATESDEENLGRAALLHNVGGYFLYKGEYEEAEACLIKAIEIRKTDLGADHPSTLTSMANLASTYRNQGRWEEAEKLDVQVMETSKTKLGADHPNTLTSMTNLASTFWNQGRWEEAEKLFVQVMETSKTKIGADHPYTLTSMANLASTYGNQGRWEEAEKLFVHVMETRKTKLGADHPDSLNSMANLAVTWKQLGRYHDALHLMQQSDEGYNRVLGPDHPHRINYQS</sequence>
<feature type="repeat" description="TPR" evidence="1">
    <location>
        <begin position="572"/>
        <end position="605"/>
    </location>
</feature>
<dbReference type="SUPFAM" id="SSF48452">
    <property type="entry name" value="TPR-like"/>
    <property type="match status" value="2"/>
</dbReference>
<dbReference type="PROSITE" id="PS50005">
    <property type="entry name" value="TPR"/>
    <property type="match status" value="1"/>
</dbReference>
<accession>A0AAN7GS16</accession>
<dbReference type="GO" id="GO:0009116">
    <property type="term" value="P:nucleoside metabolic process"/>
    <property type="evidence" value="ECO:0007669"/>
    <property type="project" value="InterPro"/>
</dbReference>
<keyword evidence="1" id="KW-0802">TPR repeat</keyword>
<keyword evidence="2" id="KW-0378">Hydrolase</keyword>
<dbReference type="NCBIfam" id="NF040586">
    <property type="entry name" value="FxSxx_TPR"/>
    <property type="match status" value="1"/>
</dbReference>
<comment type="caution">
    <text evidence="2">The sequence shown here is derived from an EMBL/GenBank/DDBJ whole genome shotgun (WGS) entry which is preliminary data.</text>
</comment>
<dbReference type="SUPFAM" id="SSF53167">
    <property type="entry name" value="Purine and uridine phosphorylases"/>
    <property type="match status" value="1"/>
</dbReference>
<dbReference type="Gene3D" id="3.40.50.1580">
    <property type="entry name" value="Nucleoside phosphorylase domain"/>
    <property type="match status" value="1"/>
</dbReference>
<dbReference type="InterPro" id="IPR053137">
    <property type="entry name" value="NLR-like"/>
</dbReference>
<dbReference type="Proteomes" id="UP001301958">
    <property type="component" value="Unassembled WGS sequence"/>
</dbReference>
<gene>
    <name evidence="2" type="ORF">QBC38DRAFT_517582</name>
</gene>
<dbReference type="InterPro" id="IPR019734">
    <property type="entry name" value="TPR_rpt"/>
</dbReference>
<dbReference type="EMBL" id="MU865436">
    <property type="protein sequence ID" value="KAK4223173.1"/>
    <property type="molecule type" value="Genomic_DNA"/>
</dbReference>
<dbReference type="Gene3D" id="3.40.50.300">
    <property type="entry name" value="P-loop containing nucleotide triphosphate hydrolases"/>
    <property type="match status" value="1"/>
</dbReference>
<reference evidence="2" key="2">
    <citation type="submission" date="2023-05" db="EMBL/GenBank/DDBJ databases">
        <authorList>
            <consortium name="Lawrence Berkeley National Laboratory"/>
            <person name="Steindorff A."/>
            <person name="Hensen N."/>
            <person name="Bonometti L."/>
            <person name="Westerberg I."/>
            <person name="Brannstrom I.O."/>
            <person name="Guillou S."/>
            <person name="Cros-Aarteil S."/>
            <person name="Calhoun S."/>
            <person name="Haridas S."/>
            <person name="Kuo A."/>
            <person name="Mondo S."/>
            <person name="Pangilinan J."/>
            <person name="Riley R."/>
            <person name="Labutti K."/>
            <person name="Andreopoulos B."/>
            <person name="Lipzen A."/>
            <person name="Chen C."/>
            <person name="Yanf M."/>
            <person name="Daum C."/>
            <person name="Ng V."/>
            <person name="Clum A."/>
            <person name="Ohm R."/>
            <person name="Martin F."/>
            <person name="Silar P."/>
            <person name="Natvig D."/>
            <person name="Lalanne C."/>
            <person name="Gautier V."/>
            <person name="Ament-Velasquez S.L."/>
            <person name="Kruys A."/>
            <person name="Hutchinson M.I."/>
            <person name="Powell A.J."/>
            <person name="Barry K."/>
            <person name="Miller A.N."/>
            <person name="Grigoriev I.V."/>
            <person name="Debuchy R."/>
            <person name="Gladieux P."/>
            <person name="Thoren M.H."/>
            <person name="Johannesson H."/>
        </authorList>
    </citation>
    <scope>NUCLEOTIDE SEQUENCE</scope>
    <source>
        <strain evidence="2">CBS 990.96</strain>
    </source>
</reference>
<protein>
    <submittedName>
        <fullName evidence="2">P-loop containing nucleoside triphosphate hydrolase protein</fullName>
    </submittedName>
</protein>